<name>X1AW64_9ZZZZ</name>
<feature type="non-terminal residue" evidence="1">
    <location>
        <position position="1"/>
    </location>
</feature>
<feature type="non-terminal residue" evidence="1">
    <location>
        <position position="252"/>
    </location>
</feature>
<gene>
    <name evidence="1" type="ORF">S01H4_12466</name>
</gene>
<sequence>YIPVFIALMLLASCMPPQEQKEIPTPVKHNYIILLDLSDRLIVQDNQPERDKELIKQIYTLFEERVRKQLYIRSRDEIRVVIAPQRGADLRSEVYEDSLYTNIENIPSVLRRKTQEERRSVFYNNLDKLYDQAVYSDNPKDFYGADIWKYFYEDLKVDYVSDTLTQNFLFLFTDGYPIVGKDLAKLQTVKEKYPDLKVLLMEAAPRDKDMEWDRVIELWEQWFDSMKITDYQFMKRGALSKEKDMLREILEG</sequence>
<dbReference type="AlphaFoldDB" id="X1AW64"/>
<dbReference type="EMBL" id="BART01005306">
    <property type="protein sequence ID" value="GAG64026.1"/>
    <property type="molecule type" value="Genomic_DNA"/>
</dbReference>
<organism evidence="1">
    <name type="scientific">marine sediment metagenome</name>
    <dbReference type="NCBI Taxonomy" id="412755"/>
    <lineage>
        <taxon>unclassified sequences</taxon>
        <taxon>metagenomes</taxon>
        <taxon>ecological metagenomes</taxon>
    </lineage>
</organism>
<protein>
    <recommendedName>
        <fullName evidence="2">VWFA domain-containing protein</fullName>
    </recommendedName>
</protein>
<proteinExistence type="predicted"/>
<accession>X1AW64</accession>
<comment type="caution">
    <text evidence="1">The sequence shown here is derived from an EMBL/GenBank/DDBJ whole genome shotgun (WGS) entry which is preliminary data.</text>
</comment>
<evidence type="ECO:0008006" key="2">
    <source>
        <dbReference type="Google" id="ProtNLM"/>
    </source>
</evidence>
<evidence type="ECO:0000313" key="1">
    <source>
        <dbReference type="EMBL" id="GAG64026.1"/>
    </source>
</evidence>
<reference evidence="1" key="1">
    <citation type="journal article" date="2014" name="Front. Microbiol.">
        <title>High frequency of phylogenetically diverse reductive dehalogenase-homologous genes in deep subseafloor sedimentary metagenomes.</title>
        <authorList>
            <person name="Kawai M."/>
            <person name="Futagami T."/>
            <person name="Toyoda A."/>
            <person name="Takaki Y."/>
            <person name="Nishi S."/>
            <person name="Hori S."/>
            <person name="Arai W."/>
            <person name="Tsubouchi T."/>
            <person name="Morono Y."/>
            <person name="Uchiyama I."/>
            <person name="Ito T."/>
            <person name="Fujiyama A."/>
            <person name="Inagaki F."/>
            <person name="Takami H."/>
        </authorList>
    </citation>
    <scope>NUCLEOTIDE SEQUENCE</scope>
    <source>
        <strain evidence="1">Expedition CK06-06</strain>
    </source>
</reference>